<comment type="caution">
    <text evidence="1">The sequence shown here is derived from an EMBL/GenBank/DDBJ whole genome shotgun (WGS) entry which is preliminary data.</text>
</comment>
<name>A0ABV5AHI4_9BACL</name>
<dbReference type="InterPro" id="IPR005235">
    <property type="entry name" value="YmdB-like"/>
</dbReference>
<dbReference type="RefSeq" id="WP_275472865.1">
    <property type="nucleotide sequence ID" value="NZ_CP162940.1"/>
</dbReference>
<evidence type="ECO:0000313" key="2">
    <source>
        <dbReference type="Proteomes" id="UP001579974"/>
    </source>
</evidence>
<keyword evidence="2" id="KW-1185">Reference proteome</keyword>
<dbReference type="SUPFAM" id="SSF56300">
    <property type="entry name" value="Metallo-dependent phosphatases"/>
    <property type="match status" value="1"/>
</dbReference>
<dbReference type="Gene3D" id="3.60.21.10">
    <property type="match status" value="1"/>
</dbReference>
<dbReference type="PIRSF" id="PIRSF004789">
    <property type="entry name" value="DR1281"/>
    <property type="match status" value="1"/>
</dbReference>
<dbReference type="PANTHER" id="PTHR36303">
    <property type="entry name" value="2',3'-CYCLIC-NUCLEOTIDE 2'-PHOSPHODIESTERASE"/>
    <property type="match status" value="1"/>
</dbReference>
<gene>
    <name evidence="1" type="ORF">KKP3000_000273</name>
</gene>
<dbReference type="PANTHER" id="PTHR36303:SF1">
    <property type="entry name" value="2',3'-CYCLIC-NUCLEOTIDE 2'-PHOSPHODIESTERASE"/>
    <property type="match status" value="1"/>
</dbReference>
<dbReference type="Proteomes" id="UP001579974">
    <property type="component" value="Unassembled WGS sequence"/>
</dbReference>
<reference evidence="1 2" key="1">
    <citation type="journal article" date="2024" name="Int. J. Mol. Sci.">
        <title>Exploration of Alicyclobacillus spp. Genome in Search of Antibiotic Resistance.</title>
        <authorList>
            <person name="Bucka-Kolendo J."/>
            <person name="Kiousi D.E."/>
            <person name="Dekowska A."/>
            <person name="Mikolajczuk-Szczyrba A."/>
            <person name="Karadedos D.M."/>
            <person name="Michael P."/>
            <person name="Galanis A."/>
            <person name="Sokolowska B."/>
        </authorList>
    </citation>
    <scope>NUCLEOTIDE SEQUENCE [LARGE SCALE GENOMIC DNA]</scope>
    <source>
        <strain evidence="1 2">KKP 3000</strain>
    </source>
</reference>
<protein>
    <submittedName>
        <fullName evidence="1">TIGR00282 family metallophosphoesterase</fullName>
    </submittedName>
</protein>
<dbReference type="Pfam" id="PF13277">
    <property type="entry name" value="YmdB"/>
    <property type="match status" value="1"/>
</dbReference>
<dbReference type="InterPro" id="IPR029052">
    <property type="entry name" value="Metallo-depent_PP-like"/>
</dbReference>
<proteinExistence type="predicted"/>
<dbReference type="EMBL" id="JBDXSU010000011">
    <property type="protein sequence ID" value="MFB5191500.1"/>
    <property type="molecule type" value="Genomic_DNA"/>
</dbReference>
<dbReference type="NCBIfam" id="TIGR00282">
    <property type="entry name" value="TIGR00282 family metallophosphoesterase"/>
    <property type="match status" value="1"/>
</dbReference>
<organism evidence="1 2">
    <name type="scientific">Alicyclobacillus fastidiosus</name>
    <dbReference type="NCBI Taxonomy" id="392011"/>
    <lineage>
        <taxon>Bacteria</taxon>
        <taxon>Bacillati</taxon>
        <taxon>Bacillota</taxon>
        <taxon>Bacilli</taxon>
        <taxon>Bacillales</taxon>
        <taxon>Alicyclobacillaceae</taxon>
        <taxon>Alicyclobacillus</taxon>
    </lineage>
</organism>
<evidence type="ECO:0000313" key="1">
    <source>
        <dbReference type="EMBL" id="MFB5191500.1"/>
    </source>
</evidence>
<dbReference type="CDD" id="cd07382">
    <property type="entry name" value="MPP_DR1281"/>
    <property type="match status" value="1"/>
</dbReference>
<sequence>MKVLFIGDIVGQPGRQYVAEVLQELVPEHKPDLVIANGENATRGRGLSSNSAEELYDAGVEIMTMGNHTWDQRQIFDFIDDDLRIVRPANYPAGTPGRGFTVCRVGRREVLIINVMGRTFLSTLDCPFAAVEDILTDHPQIKHIIVDMHAEVTSEKLGMGWEFAGRVSAVLGTHTHVPTADARILPGGTAYISDVGMVGPRNGILGMKRESVIRRMRTQLPTKFEVADGPRQFCAVLMELDDESGRATRIDPIYRYEPDA</sequence>
<accession>A0ABV5AHI4</accession>